<feature type="region of interest" description="Disordered" evidence="1">
    <location>
        <begin position="286"/>
        <end position="322"/>
    </location>
</feature>
<feature type="region of interest" description="Disordered" evidence="1">
    <location>
        <begin position="198"/>
        <end position="220"/>
    </location>
</feature>
<accession>A0A165ZXE3</accession>
<feature type="compositionally biased region" description="Basic and acidic residues" evidence="1">
    <location>
        <begin position="308"/>
        <end position="322"/>
    </location>
</feature>
<feature type="compositionally biased region" description="Basic and acidic residues" evidence="1">
    <location>
        <begin position="24"/>
        <end position="39"/>
    </location>
</feature>
<evidence type="ECO:0000313" key="3">
    <source>
        <dbReference type="Proteomes" id="UP000076532"/>
    </source>
</evidence>
<protein>
    <submittedName>
        <fullName evidence="2">Uncharacterized protein</fullName>
    </submittedName>
</protein>
<sequence length="852" mass="89338">MATRPRESLLNLFDPVLNGPSTPNKRDTVRSPSSDKENTEPCEPGQLTAFFNRTHAFKRASLEHVKPMARLVDVGDATVALDDEEDELEDGAEQGEFNGVENTPRREVSFTDDGETPMPRRVFVDIAPEATPVAPKWTYASSIVDIIQSAGPYEADRPHVFVLCAPEDLVDPTTTLSATELAPVIAAGELAPADVPLPTSPEPAEGLTHASPAHGAHGASTAHLIPSTTAALLTLELEQVPGEPVLAVEPPNDPLASSTAHLIPSATTTLLTQVPLSESINRPMSPAYAVPPIITTTSSRSRSQSPAKRTEAPPRHDHDRLASTDADAGMHSFNIQIDDQDSSFDLLNDKISFFHGAEVDMDSTLLDAEPDIGRDIPTDCRADDEDVGNASMANFDVRDEETRMKAFLKLSSGWEDAPVVPSGIPQTLAETNLKTPQSKLKPRNILSMSTSSEFTPMPAPRMAAFTKIPSSPLMASPRSAIPKMKSSPSTSITAMDLATPKQVPSSPLMATPRSAIPKMRNSLTTSITAMDLAMPTQIPSSPLMATPRSVIPKMRNSLTTSITAMDLAMPTQIPTSPLVASSGFAMLKMSRFPSITAVDFAAQINTKTPLQAGAFVAPRPIPALRIVKRANTNVPQPLASAPLTGSFSPMTSHRSMSASSAPSEPAPPQPALALLRKPTLNGIRRPEPGYGAMPPPATANANRPQIGPGPGLKERLQGKKAGASASAAVPSSAPAPPPAIKAHVKTHVKASASLSKLSRSQSMSTGLGLGLGLGVPPKQVGLPQPQAPKFGFGYSAGASAPVSRILATGASAPVSRLPPPAARKAIVRSGSGNLSLIPAASGASKIGVVQRG</sequence>
<feature type="compositionally biased region" description="Low complexity" evidence="1">
    <location>
        <begin position="208"/>
        <end position="220"/>
    </location>
</feature>
<gene>
    <name evidence="2" type="ORF">FIBSPDRAFT_871950</name>
</gene>
<name>A0A165ZXE3_9AGAM</name>
<dbReference type="AlphaFoldDB" id="A0A165ZXE3"/>
<feature type="compositionally biased region" description="Low complexity" evidence="1">
    <location>
        <begin position="291"/>
        <end position="306"/>
    </location>
</feature>
<reference evidence="2 3" key="1">
    <citation type="journal article" date="2016" name="Mol. Biol. Evol.">
        <title>Comparative Genomics of Early-Diverging Mushroom-Forming Fungi Provides Insights into the Origins of Lignocellulose Decay Capabilities.</title>
        <authorList>
            <person name="Nagy L.G."/>
            <person name="Riley R."/>
            <person name="Tritt A."/>
            <person name="Adam C."/>
            <person name="Daum C."/>
            <person name="Floudas D."/>
            <person name="Sun H."/>
            <person name="Yadav J.S."/>
            <person name="Pangilinan J."/>
            <person name="Larsson K.H."/>
            <person name="Matsuura K."/>
            <person name="Barry K."/>
            <person name="Labutti K."/>
            <person name="Kuo R."/>
            <person name="Ohm R.A."/>
            <person name="Bhattacharya S.S."/>
            <person name="Shirouzu T."/>
            <person name="Yoshinaga Y."/>
            <person name="Martin F.M."/>
            <person name="Grigoriev I.V."/>
            <person name="Hibbett D.S."/>
        </authorList>
    </citation>
    <scope>NUCLEOTIDE SEQUENCE [LARGE SCALE GENOMIC DNA]</scope>
    <source>
        <strain evidence="2 3">CBS 109695</strain>
    </source>
</reference>
<feature type="compositionally biased region" description="Low complexity" evidence="1">
    <location>
        <begin position="721"/>
        <end position="732"/>
    </location>
</feature>
<dbReference type="STRING" id="436010.A0A165ZXE3"/>
<keyword evidence="3" id="KW-1185">Reference proteome</keyword>
<feature type="compositionally biased region" description="Polar residues" evidence="1">
    <location>
        <begin position="643"/>
        <end position="654"/>
    </location>
</feature>
<dbReference type="OrthoDB" id="3266894at2759"/>
<dbReference type="EMBL" id="KV417669">
    <property type="protein sequence ID" value="KZP11029.1"/>
    <property type="molecule type" value="Genomic_DNA"/>
</dbReference>
<feature type="region of interest" description="Disordered" evidence="1">
    <location>
        <begin position="635"/>
        <end position="739"/>
    </location>
</feature>
<evidence type="ECO:0000256" key="1">
    <source>
        <dbReference type="SAM" id="MobiDB-lite"/>
    </source>
</evidence>
<evidence type="ECO:0000313" key="2">
    <source>
        <dbReference type="EMBL" id="KZP11029.1"/>
    </source>
</evidence>
<proteinExistence type="predicted"/>
<dbReference type="Proteomes" id="UP000076532">
    <property type="component" value="Unassembled WGS sequence"/>
</dbReference>
<organism evidence="2 3">
    <name type="scientific">Athelia psychrophila</name>
    <dbReference type="NCBI Taxonomy" id="1759441"/>
    <lineage>
        <taxon>Eukaryota</taxon>
        <taxon>Fungi</taxon>
        <taxon>Dikarya</taxon>
        <taxon>Basidiomycota</taxon>
        <taxon>Agaricomycotina</taxon>
        <taxon>Agaricomycetes</taxon>
        <taxon>Agaricomycetidae</taxon>
        <taxon>Atheliales</taxon>
        <taxon>Atheliaceae</taxon>
        <taxon>Athelia</taxon>
    </lineage>
</organism>
<feature type="region of interest" description="Disordered" evidence="1">
    <location>
        <begin position="1"/>
        <end position="45"/>
    </location>
</feature>